<dbReference type="GO" id="GO:0000428">
    <property type="term" value="C:DNA-directed RNA polymerase complex"/>
    <property type="evidence" value="ECO:0007669"/>
    <property type="project" value="UniProtKB-KW"/>
</dbReference>
<gene>
    <name evidence="2" type="ORF">SAMN05421812_105220</name>
</gene>
<dbReference type="GO" id="GO:0006352">
    <property type="term" value="P:DNA-templated transcription initiation"/>
    <property type="evidence" value="ECO:0007669"/>
    <property type="project" value="InterPro"/>
</dbReference>
<accession>A0A239M9H9</accession>
<dbReference type="SUPFAM" id="SSF88659">
    <property type="entry name" value="Sigma3 and sigma4 domains of RNA polymerase sigma factors"/>
    <property type="match status" value="2"/>
</dbReference>
<name>A0A239M9H9_9ACTN</name>
<dbReference type="InterPro" id="IPR007624">
    <property type="entry name" value="RNA_pol_sigma70_r3"/>
</dbReference>
<dbReference type="AlphaFoldDB" id="A0A239M9H9"/>
<dbReference type="Pfam" id="PF04539">
    <property type="entry name" value="Sigma70_r3"/>
    <property type="match status" value="1"/>
</dbReference>
<evidence type="ECO:0000313" key="2">
    <source>
        <dbReference type="EMBL" id="SNT38852.1"/>
    </source>
</evidence>
<evidence type="ECO:0000313" key="3">
    <source>
        <dbReference type="Proteomes" id="UP000198362"/>
    </source>
</evidence>
<evidence type="ECO:0000259" key="1">
    <source>
        <dbReference type="Pfam" id="PF04539"/>
    </source>
</evidence>
<feature type="domain" description="RNA polymerase sigma-70 region 3" evidence="1">
    <location>
        <begin position="250"/>
        <end position="287"/>
    </location>
</feature>
<dbReference type="EMBL" id="FZPH01000005">
    <property type="protein sequence ID" value="SNT38852.1"/>
    <property type="molecule type" value="Genomic_DNA"/>
</dbReference>
<organism evidence="2 3">
    <name type="scientific">Asanoa hainanensis</name>
    <dbReference type="NCBI Taxonomy" id="560556"/>
    <lineage>
        <taxon>Bacteria</taxon>
        <taxon>Bacillati</taxon>
        <taxon>Actinomycetota</taxon>
        <taxon>Actinomycetes</taxon>
        <taxon>Micromonosporales</taxon>
        <taxon>Micromonosporaceae</taxon>
        <taxon>Asanoa</taxon>
    </lineage>
</organism>
<dbReference type="Proteomes" id="UP000198362">
    <property type="component" value="Unassembled WGS sequence"/>
</dbReference>
<dbReference type="GO" id="GO:0003700">
    <property type="term" value="F:DNA-binding transcription factor activity"/>
    <property type="evidence" value="ECO:0007669"/>
    <property type="project" value="InterPro"/>
</dbReference>
<dbReference type="Gene3D" id="1.20.140.160">
    <property type="match status" value="1"/>
</dbReference>
<proteinExistence type="predicted"/>
<protein>
    <submittedName>
        <fullName evidence="2">DNA-directed RNA polymerase specialized sigma subunit</fullName>
    </submittedName>
</protein>
<dbReference type="InterPro" id="IPR013324">
    <property type="entry name" value="RNA_pol_sigma_r3/r4-like"/>
</dbReference>
<keyword evidence="2" id="KW-0804">Transcription</keyword>
<keyword evidence="3" id="KW-1185">Reference proteome</keyword>
<sequence>MSSPQVARLTGHAPTTLARYKAGKRVPTKAFLLDLLEKAPNIGLSFDQLAPKLGYRWSGSKDPGCYESFADYFVAIRIMERRNRDQFAIKLGVATQDVIDIEHGVLPDTLLVKKFVRVFLRPDFSVADVTQAFWQLRPDALEAELRERFLTFQHLPFGDSTRKAMEDSIIVDCAPMAENIAKSVAWRFRRPELAEEIWGEGLVLAARNHDPRRGFFPGYLRARIRGLARGIIWGKMQTGVGNVLREYGPMVREAEDFLLQEFGRGPTEAEIAHYLDIPESTVGEVSRALIASQAAVSENLEFLLHHAVDVGSASELRSGKDSELVDRLGAEIKELLLLHYEDQLPTCEVATITGMTEDDVIAKVKWAVAWLRSARGDLAPRELVPV</sequence>
<reference evidence="2 3" key="1">
    <citation type="submission" date="2017-06" db="EMBL/GenBank/DDBJ databases">
        <authorList>
            <person name="Kim H.J."/>
            <person name="Triplett B.A."/>
        </authorList>
    </citation>
    <scope>NUCLEOTIDE SEQUENCE [LARGE SCALE GENOMIC DNA]</scope>
    <source>
        <strain evidence="2 3">CGMCC 4.5593</strain>
    </source>
</reference>
<keyword evidence="2" id="KW-0240">DNA-directed RNA polymerase</keyword>